<evidence type="ECO:0000256" key="1">
    <source>
        <dbReference type="ARBA" id="ARBA00004651"/>
    </source>
</evidence>
<dbReference type="PANTHER" id="PTHR30330:SF1">
    <property type="entry name" value="AMINO-ACID CARRIER PROTEIN ALST"/>
    <property type="match status" value="1"/>
</dbReference>
<feature type="transmembrane region" description="Helical" evidence="9">
    <location>
        <begin position="319"/>
        <end position="342"/>
    </location>
</feature>
<evidence type="ECO:0000256" key="5">
    <source>
        <dbReference type="ARBA" id="ARBA00022692"/>
    </source>
</evidence>
<dbReference type="PANTHER" id="PTHR30330">
    <property type="entry name" value="AGSS FAMILY TRANSPORTER, SODIUM-ALANINE"/>
    <property type="match status" value="1"/>
</dbReference>
<dbReference type="Gene3D" id="1.20.1740.10">
    <property type="entry name" value="Amino acid/polyamine transporter I"/>
    <property type="match status" value="1"/>
</dbReference>
<feature type="transmembrane region" description="Helical" evidence="9">
    <location>
        <begin position="158"/>
        <end position="179"/>
    </location>
</feature>
<protein>
    <submittedName>
        <fullName evidence="10">Amino acid carrier protein</fullName>
    </submittedName>
</protein>
<feature type="transmembrane region" description="Helical" evidence="9">
    <location>
        <begin position="436"/>
        <end position="456"/>
    </location>
</feature>
<evidence type="ECO:0000256" key="9">
    <source>
        <dbReference type="RuleBase" id="RU363064"/>
    </source>
</evidence>
<dbReference type="Pfam" id="PF01235">
    <property type="entry name" value="Na_Ala_symp"/>
    <property type="match status" value="1"/>
</dbReference>
<evidence type="ECO:0000313" key="10">
    <source>
        <dbReference type="EMBL" id="EEH63540.1"/>
    </source>
</evidence>
<keyword evidence="4 9" id="KW-1003">Cell membrane</keyword>
<accession>C0W151</accession>
<dbReference type="RefSeq" id="WP_006546311.1">
    <property type="nucleotide sequence ID" value="NZ_DS999541.1"/>
</dbReference>
<keyword evidence="7 9" id="KW-1133">Transmembrane helix</keyword>
<keyword evidence="5 9" id="KW-0812">Transmembrane</keyword>
<dbReference type="GO" id="GO:0005886">
    <property type="term" value="C:plasma membrane"/>
    <property type="evidence" value="ECO:0007669"/>
    <property type="project" value="UniProtKB-SubCell"/>
</dbReference>
<keyword evidence="3 9" id="KW-0813">Transport</keyword>
<dbReference type="eggNOG" id="COG1115">
    <property type="taxonomic scope" value="Bacteria"/>
</dbReference>
<evidence type="ECO:0000313" key="11">
    <source>
        <dbReference type="Proteomes" id="UP000010301"/>
    </source>
</evidence>
<reference evidence="10 11" key="1">
    <citation type="submission" date="2009-01" db="EMBL/GenBank/DDBJ databases">
        <authorList>
            <person name="Qin X."/>
            <person name="Bachman B."/>
            <person name="Battles P."/>
            <person name="Bell A."/>
            <person name="Bess C."/>
            <person name="Bickham C."/>
            <person name="Chaboub L."/>
            <person name="Chen D."/>
            <person name="Coyle M."/>
            <person name="Deiros D.R."/>
            <person name="Dinh H."/>
            <person name="Forbes L."/>
            <person name="Fowler G."/>
            <person name="Francisco L."/>
            <person name="Fu Q."/>
            <person name="Gubbala S."/>
            <person name="Hale W."/>
            <person name="Han Y."/>
            <person name="Hemphill L."/>
            <person name="Highlander S.K."/>
            <person name="Hirani K."/>
            <person name="Hogues M."/>
            <person name="Jackson L."/>
            <person name="Jakkamsetti A."/>
            <person name="Javaid M."/>
            <person name="Jiang H."/>
            <person name="Korchina V."/>
            <person name="Kovar C."/>
            <person name="Lara F."/>
            <person name="Lee S."/>
            <person name="Mata R."/>
            <person name="Mathew T."/>
            <person name="Moen C."/>
            <person name="Morales K."/>
            <person name="Munidasa M."/>
            <person name="Nazareth L."/>
            <person name="Ngo R."/>
            <person name="Nguyen L."/>
            <person name="Okwuonu G."/>
            <person name="Ongeri F."/>
            <person name="Patil S."/>
            <person name="Petrosino J."/>
            <person name="Pham C."/>
            <person name="Pham P."/>
            <person name="Pu L.-L."/>
            <person name="Puazo M."/>
            <person name="Raj R."/>
            <person name="Reid J."/>
            <person name="Rouhana J."/>
            <person name="Saada N."/>
            <person name="Shang Y."/>
            <person name="Simmons D."/>
            <person name="Thornton R."/>
            <person name="Warren J."/>
            <person name="Weissenberger G."/>
            <person name="Zhang J."/>
            <person name="Zhang L."/>
            <person name="Zhou C."/>
            <person name="Zhu D."/>
            <person name="Muzny D."/>
            <person name="Worley K."/>
            <person name="Gibbs R."/>
        </authorList>
    </citation>
    <scope>NUCLEOTIDE SEQUENCE [LARGE SCALE GENOMIC DNA]</scope>
    <source>
        <strain evidence="10 11">DSM 15436</strain>
    </source>
</reference>
<dbReference type="PRINTS" id="PR00175">
    <property type="entry name" value="NAALASMPORT"/>
</dbReference>
<evidence type="ECO:0000256" key="8">
    <source>
        <dbReference type="ARBA" id="ARBA00023136"/>
    </source>
</evidence>
<keyword evidence="6 9" id="KW-0769">Symport</keyword>
<gene>
    <name evidence="10" type="primary">agcS</name>
    <name evidence="10" type="ORF">HMPREF0044_1141</name>
</gene>
<evidence type="ECO:0000256" key="6">
    <source>
        <dbReference type="ARBA" id="ARBA00022847"/>
    </source>
</evidence>
<comment type="caution">
    <text evidence="10">The sequence shown here is derived from an EMBL/GenBank/DDBJ whole genome shotgun (WGS) entry which is preliminary data.</text>
</comment>
<evidence type="ECO:0000256" key="2">
    <source>
        <dbReference type="ARBA" id="ARBA00009261"/>
    </source>
</evidence>
<evidence type="ECO:0000256" key="4">
    <source>
        <dbReference type="ARBA" id="ARBA00022475"/>
    </source>
</evidence>
<comment type="subcellular location">
    <subcellularLocation>
        <location evidence="1 9">Cell membrane</location>
        <topology evidence="1 9">Multi-pass membrane protein</topology>
    </subcellularLocation>
</comment>
<feature type="transmembrane region" description="Helical" evidence="9">
    <location>
        <begin position="366"/>
        <end position="389"/>
    </location>
</feature>
<comment type="similarity">
    <text evidence="2 9">Belongs to the alanine or glycine:cation symporter (AGCS) (TC 2.A.25) family.</text>
</comment>
<dbReference type="FunFam" id="1.20.1740.10:FF:000004">
    <property type="entry name" value="Sodium:alanine symporter family protein"/>
    <property type="match status" value="1"/>
</dbReference>
<dbReference type="AlphaFoldDB" id="C0W151"/>
<keyword evidence="8 9" id="KW-0472">Membrane</keyword>
<dbReference type="EMBL" id="ACFG01000032">
    <property type="protein sequence ID" value="EEH63540.1"/>
    <property type="molecule type" value="Genomic_DNA"/>
</dbReference>
<feature type="transmembrane region" description="Helical" evidence="9">
    <location>
        <begin position="409"/>
        <end position="430"/>
    </location>
</feature>
<dbReference type="Proteomes" id="UP000010301">
    <property type="component" value="Unassembled WGS sequence"/>
</dbReference>
<dbReference type="HOGENOM" id="CLU_024867_0_1_11"/>
<dbReference type="NCBIfam" id="TIGR00835">
    <property type="entry name" value="agcS"/>
    <property type="match status" value="1"/>
</dbReference>
<name>C0W151_9ACTO</name>
<sequence length="491" mass="51990">MSGHYSTILPSESLFTQVDSTLANIFAAIYSNPMEMNIIFALITAGLYYTIKSKAVQIRLFPAAVKAVLGSRQDSNGGISSFQAFAIGIASRVGTGNIAGVAIAIVAGGPGAIFWMWVIAFLGMATGFMEAVLAQLFKVRGPDNTFRGGPAYYIRDGLGSKGWGATFAIFLIFAFGFAFEMVQANTIANVAHAHFGYEPWIVALGLIILSAPIIFGGLRPVARIAELMAPAMALAYLLLAGAVLVLNFTEIPAVLALIVKSAFGFDQVVGGSAGAFFAALTNGTKRGLFSNEAGMGSAPNAAATATIKHPVQQGLIQSLGVFVDTILVCTATACIVLFSGLYHPGQSINDGAALTVESLQHSLGDWVGTPMVIIIFVFAYSSILGNYTYAEINWNFLRGMKASQLPLKAMVLVAIGLGAVMSLSSAWNLADIATAFMALLNIFSLFLLSKYALGALKDWESQLKQKPGEVPVFKVTDNEFFPQGLPGDIWK</sequence>
<dbReference type="PROSITE" id="PS00873">
    <property type="entry name" value="NA_ALANINE_SYMP"/>
    <property type="match status" value="1"/>
</dbReference>
<feature type="transmembrane region" description="Helical" evidence="9">
    <location>
        <begin position="227"/>
        <end position="248"/>
    </location>
</feature>
<proteinExistence type="inferred from homology"/>
<feature type="transmembrane region" description="Helical" evidence="9">
    <location>
        <begin position="199"/>
        <end position="218"/>
    </location>
</feature>
<organism evidence="10 11">
    <name type="scientific">Gleimia coleocanis DSM 15436</name>
    <dbReference type="NCBI Taxonomy" id="525245"/>
    <lineage>
        <taxon>Bacteria</taxon>
        <taxon>Bacillati</taxon>
        <taxon>Actinomycetota</taxon>
        <taxon>Actinomycetes</taxon>
        <taxon>Actinomycetales</taxon>
        <taxon>Actinomycetaceae</taxon>
        <taxon>Gleimia</taxon>
    </lineage>
</organism>
<dbReference type="GO" id="GO:0005283">
    <property type="term" value="F:amino acid:sodium symporter activity"/>
    <property type="evidence" value="ECO:0007669"/>
    <property type="project" value="InterPro"/>
</dbReference>
<keyword evidence="11" id="KW-1185">Reference proteome</keyword>
<evidence type="ECO:0000256" key="7">
    <source>
        <dbReference type="ARBA" id="ARBA00022989"/>
    </source>
</evidence>
<evidence type="ECO:0000256" key="3">
    <source>
        <dbReference type="ARBA" id="ARBA00022448"/>
    </source>
</evidence>
<dbReference type="InterPro" id="IPR001463">
    <property type="entry name" value="Na/Ala_symport"/>
</dbReference>
<feature type="transmembrane region" description="Helical" evidence="9">
    <location>
        <begin position="34"/>
        <end position="51"/>
    </location>
</feature>
<dbReference type="STRING" id="525245.HMPREF0044_1141"/>